<feature type="domain" description="Helicase ATP-binding" evidence="10">
    <location>
        <begin position="507"/>
        <end position="668"/>
    </location>
</feature>
<keyword evidence="8 9" id="KW-0234">DNA repair</keyword>
<dbReference type="Gene3D" id="3.40.50.11180">
    <property type="match status" value="1"/>
</dbReference>
<evidence type="ECO:0000259" key="10">
    <source>
        <dbReference type="PROSITE" id="PS51192"/>
    </source>
</evidence>
<comment type="subcellular location">
    <subcellularLocation>
        <location evidence="9">Cytoplasm</location>
    </subcellularLocation>
</comment>
<dbReference type="GO" id="GO:0016787">
    <property type="term" value="F:hydrolase activity"/>
    <property type="evidence" value="ECO:0007669"/>
    <property type="project" value="UniProtKB-KW"/>
</dbReference>
<comment type="similarity">
    <text evidence="9">In the N-terminal section; belongs to the UvrB family.</text>
</comment>
<dbReference type="InterPro" id="IPR037235">
    <property type="entry name" value="TRCF-like_C_D7"/>
</dbReference>
<dbReference type="GO" id="GO:0003678">
    <property type="term" value="F:DNA helicase activity"/>
    <property type="evidence" value="ECO:0007669"/>
    <property type="project" value="TreeGrafter"/>
</dbReference>
<evidence type="ECO:0000313" key="12">
    <source>
        <dbReference type="EMBL" id="GGA67871.1"/>
    </source>
</evidence>
<keyword evidence="6 9" id="KW-0067">ATP-binding</keyword>
<dbReference type="SMART" id="SM01058">
    <property type="entry name" value="CarD_TRCF"/>
    <property type="match status" value="1"/>
</dbReference>
<dbReference type="GO" id="GO:0005737">
    <property type="term" value="C:cytoplasm"/>
    <property type="evidence" value="ECO:0007669"/>
    <property type="project" value="UniProtKB-SubCell"/>
</dbReference>
<organism evidence="12 13">
    <name type="scientific">Nitratireductor aestuarii</name>
    <dbReference type="NCBI Taxonomy" id="1735103"/>
    <lineage>
        <taxon>Bacteria</taxon>
        <taxon>Pseudomonadati</taxon>
        <taxon>Pseudomonadota</taxon>
        <taxon>Alphaproteobacteria</taxon>
        <taxon>Hyphomicrobiales</taxon>
        <taxon>Phyllobacteriaceae</taxon>
        <taxon>Nitratireductor</taxon>
    </lineage>
</organism>
<dbReference type="SUPFAM" id="SSF52540">
    <property type="entry name" value="P-loop containing nucleoside triphosphate hydrolases"/>
    <property type="match status" value="2"/>
</dbReference>
<dbReference type="InterPro" id="IPR004576">
    <property type="entry name" value="Mfd"/>
</dbReference>
<name>A0A916RSA8_9HYPH</name>
<evidence type="ECO:0000259" key="11">
    <source>
        <dbReference type="PROSITE" id="PS51194"/>
    </source>
</evidence>
<dbReference type="Pfam" id="PF00270">
    <property type="entry name" value="DEAD"/>
    <property type="match status" value="1"/>
</dbReference>
<evidence type="ECO:0000256" key="5">
    <source>
        <dbReference type="ARBA" id="ARBA00022806"/>
    </source>
</evidence>
<keyword evidence="5" id="KW-0347">Helicase</keyword>
<dbReference type="GO" id="GO:0005524">
    <property type="term" value="F:ATP binding"/>
    <property type="evidence" value="ECO:0007669"/>
    <property type="project" value="UniProtKB-UniRule"/>
</dbReference>
<dbReference type="Pfam" id="PF02559">
    <property type="entry name" value="CarD_TRCF_RID"/>
    <property type="match status" value="1"/>
</dbReference>
<dbReference type="Proteomes" id="UP000636264">
    <property type="component" value="Unassembled WGS sequence"/>
</dbReference>
<dbReference type="Gene3D" id="3.90.1150.50">
    <property type="entry name" value="Transcription-repair-coupling factor, D7 domain"/>
    <property type="match status" value="1"/>
</dbReference>
<comment type="function">
    <text evidence="9">Couples transcription and DNA repair by recognizing RNA polymerase (RNAP) stalled at DNA lesions. Mediates ATP-dependent release of RNAP and its truncated transcript from the DNA, and recruitment of nucleotide excision repair machinery to the damaged site.</text>
</comment>
<dbReference type="Pfam" id="PF00271">
    <property type="entry name" value="Helicase_C"/>
    <property type="match status" value="1"/>
</dbReference>
<dbReference type="AlphaFoldDB" id="A0A916RSA8"/>
<dbReference type="SMART" id="SM00982">
    <property type="entry name" value="TRCF"/>
    <property type="match status" value="1"/>
</dbReference>
<keyword evidence="13" id="KW-1185">Reference proteome</keyword>
<evidence type="ECO:0000256" key="4">
    <source>
        <dbReference type="ARBA" id="ARBA00022801"/>
    </source>
</evidence>
<accession>A0A916RSA8</accession>
<dbReference type="Gene3D" id="3.40.50.300">
    <property type="entry name" value="P-loop containing nucleotide triphosphate hydrolases"/>
    <property type="match status" value="2"/>
</dbReference>
<dbReference type="SMART" id="SM00487">
    <property type="entry name" value="DEXDc"/>
    <property type="match status" value="1"/>
</dbReference>
<dbReference type="EC" id="3.6.4.-" evidence="9"/>
<dbReference type="SMART" id="SM00490">
    <property type="entry name" value="HELICc"/>
    <property type="match status" value="1"/>
</dbReference>
<dbReference type="Gene3D" id="2.40.10.170">
    <property type="match status" value="1"/>
</dbReference>
<proteinExistence type="inferred from homology"/>
<reference evidence="12" key="2">
    <citation type="submission" date="2020-09" db="EMBL/GenBank/DDBJ databases">
        <authorList>
            <person name="Sun Q."/>
            <person name="Zhou Y."/>
        </authorList>
    </citation>
    <scope>NUCLEOTIDE SEQUENCE</scope>
    <source>
        <strain evidence="12">CGMCC 1.15320</strain>
    </source>
</reference>
<feature type="domain" description="Helicase C-terminal" evidence="11">
    <location>
        <begin position="689"/>
        <end position="843"/>
    </location>
</feature>
<dbReference type="InterPro" id="IPR036101">
    <property type="entry name" value="CarD-like/TRCF_RID_sf"/>
</dbReference>
<dbReference type="SUPFAM" id="SSF141259">
    <property type="entry name" value="CarD-like"/>
    <property type="match status" value="1"/>
</dbReference>
<keyword evidence="2 9" id="KW-0547">Nucleotide-binding</keyword>
<dbReference type="InterPro" id="IPR027417">
    <property type="entry name" value="P-loop_NTPase"/>
</dbReference>
<dbReference type="PROSITE" id="PS51194">
    <property type="entry name" value="HELICASE_CTER"/>
    <property type="match status" value="1"/>
</dbReference>
<dbReference type="GO" id="GO:0003684">
    <property type="term" value="F:damaged DNA binding"/>
    <property type="evidence" value="ECO:0007669"/>
    <property type="project" value="InterPro"/>
</dbReference>
<keyword evidence="3 9" id="KW-0227">DNA damage</keyword>
<dbReference type="InterPro" id="IPR005118">
    <property type="entry name" value="TRCF_C"/>
</dbReference>
<dbReference type="Gene3D" id="3.30.2060.10">
    <property type="entry name" value="Penicillin-binding protein 1b domain"/>
    <property type="match status" value="1"/>
</dbReference>
<dbReference type="InterPro" id="IPR003711">
    <property type="entry name" value="CarD-like/TRCF_RID"/>
</dbReference>
<dbReference type="InterPro" id="IPR041471">
    <property type="entry name" value="UvrB_inter"/>
</dbReference>
<dbReference type="SUPFAM" id="SSF143517">
    <property type="entry name" value="TRCF domain-like"/>
    <property type="match status" value="1"/>
</dbReference>
<reference evidence="12" key="1">
    <citation type="journal article" date="2014" name="Int. J. Syst. Evol. Microbiol.">
        <title>Complete genome sequence of Corynebacterium casei LMG S-19264T (=DSM 44701T), isolated from a smear-ripened cheese.</title>
        <authorList>
            <consortium name="US DOE Joint Genome Institute (JGI-PGF)"/>
            <person name="Walter F."/>
            <person name="Albersmeier A."/>
            <person name="Kalinowski J."/>
            <person name="Ruckert C."/>
        </authorList>
    </citation>
    <scope>NUCLEOTIDE SEQUENCE</scope>
    <source>
        <strain evidence="12">CGMCC 1.15320</strain>
    </source>
</reference>
<sequence>MLYFARSTSRAEAITALLRLFGGDLSAAIFPRWDGSVADGIPPSPEAMGRRMSVLRWLLDRENRPRIIVTTPEAALRRVPPRSIWKSIHLEFRTGDSIEAKEVQKRLEAIGYWFDERVDEPGEAVLRGQVIEVFPAAAPRPCRIEIADGRIAAIRSYDPVTQRSVHDTEHLIVDPATETFDADSEASNEGETIFDYLDDAELIIEEGAGRRARDVLSAFEADGDAAAYLSWDEWNQRTQAAIDAAAEATTAADVPAFARDSNPLAAFKRFAEPLRDQGYRLVLAGPEGHALRLWKRRVERALEARLTSVEDWDAVRQASSDQLSFLAQPIEQGFIDHEEQIACVALRDLAGQAARQPGRELGTAQIADAQLRFGDVVVHLEYGLGVLEGLEPAGGEEEAEVLRLRYADDAVLLVPLKDIGLIWRYGGAESDVALDRLKGGNWIQRRDRTMQDIGETAIRMIAALEERAGRRAKPLQPDRLEFERFCASFPFNLTEDQAAAAEAIAQDLASGRPMDRLLCGDVGFGKTEIALRAIAAAVFSGRQAIIVAPTTVLARQHFDVFRKRFARHGIEVAMLSRLNTPAEAREVKAGLIDGSIRVVVATHAICGKDIGFEDLALVVIDEEQRFGTRHKKQIRSLAPDLHFLSMTATPIPRTLQAGLVGLTEISIIATPPRRRRPVRTATVSFSAETVGKALLAERERGGQSFVVCPRIEDLEPVAQRLRELVPDLSLTVLHGSMKPADVDRSMLAFAAGQSDILLATNIIESGIDVPAANTMIVYGPDRFGLAQLHQLRGRVGRGVQRATMLMVVEPDAELSSTAKRRLDTLEETASLGAGFEISSRDLDMRGAGELLGEEQAGHLQVIGVGLYRRLLERALAQVQGRDVEGEHRADVELGITFGIPASYIPQPEMRIELAAALDKVEDEAALRSVREEFTDRFGTLPPTLEAGYRLAEIRLRATMLGIRKLDGGPQAVAATLAPKEWARLKKQLAKNKDQEIACSEDRLILRWATDSDDDRFAAAESLLEIVMSQAG</sequence>
<dbReference type="PANTHER" id="PTHR47964:SF1">
    <property type="entry name" value="ATP-DEPENDENT DNA HELICASE HOMOLOG RECG, CHLOROPLASTIC"/>
    <property type="match status" value="1"/>
</dbReference>
<evidence type="ECO:0000256" key="3">
    <source>
        <dbReference type="ARBA" id="ARBA00022763"/>
    </source>
</evidence>
<dbReference type="InterPro" id="IPR014001">
    <property type="entry name" value="Helicase_ATP-bd"/>
</dbReference>
<dbReference type="Pfam" id="PF03461">
    <property type="entry name" value="TRCF"/>
    <property type="match status" value="1"/>
</dbReference>
<gene>
    <name evidence="9 12" type="primary">mfd</name>
    <name evidence="12" type="ORF">GCM10011385_22210</name>
</gene>
<keyword evidence="4 9" id="KW-0378">Hydrolase</keyword>
<dbReference type="GO" id="GO:0000716">
    <property type="term" value="P:transcription-coupled nucleotide-excision repair, DNA damage recognition"/>
    <property type="evidence" value="ECO:0007669"/>
    <property type="project" value="UniProtKB-UniRule"/>
</dbReference>
<evidence type="ECO:0000256" key="1">
    <source>
        <dbReference type="ARBA" id="ARBA00022490"/>
    </source>
</evidence>
<dbReference type="HAMAP" id="MF_00969">
    <property type="entry name" value="TRCF"/>
    <property type="match status" value="1"/>
</dbReference>
<dbReference type="GO" id="GO:0006355">
    <property type="term" value="P:regulation of DNA-templated transcription"/>
    <property type="evidence" value="ECO:0007669"/>
    <property type="project" value="UniProtKB-UniRule"/>
</dbReference>
<evidence type="ECO:0000256" key="2">
    <source>
        <dbReference type="ARBA" id="ARBA00022741"/>
    </source>
</evidence>
<dbReference type="InterPro" id="IPR001650">
    <property type="entry name" value="Helicase_C-like"/>
</dbReference>
<evidence type="ECO:0000256" key="6">
    <source>
        <dbReference type="ARBA" id="ARBA00022840"/>
    </source>
</evidence>
<evidence type="ECO:0000256" key="7">
    <source>
        <dbReference type="ARBA" id="ARBA00023125"/>
    </source>
</evidence>
<dbReference type="InterPro" id="IPR047112">
    <property type="entry name" value="RecG/Mfd"/>
</dbReference>
<dbReference type="InterPro" id="IPR011545">
    <property type="entry name" value="DEAD/DEAH_box_helicase_dom"/>
</dbReference>
<dbReference type="PROSITE" id="PS51192">
    <property type="entry name" value="HELICASE_ATP_BIND_1"/>
    <property type="match status" value="1"/>
</dbReference>
<keyword evidence="1 9" id="KW-0963">Cytoplasm</keyword>
<dbReference type="PANTHER" id="PTHR47964">
    <property type="entry name" value="ATP-DEPENDENT DNA HELICASE HOMOLOG RECG, CHLOROPLASTIC"/>
    <property type="match status" value="1"/>
</dbReference>
<protein>
    <recommendedName>
        <fullName evidence="9">Transcription-repair-coupling factor</fullName>
        <shortName evidence="9">TRCF</shortName>
        <ecNumber evidence="9">3.6.4.-</ecNumber>
    </recommendedName>
</protein>
<evidence type="ECO:0000313" key="13">
    <source>
        <dbReference type="Proteomes" id="UP000636264"/>
    </source>
</evidence>
<keyword evidence="7 9" id="KW-0238">DNA-binding</keyword>
<comment type="similarity">
    <text evidence="9">In the C-terminal section; belongs to the helicase family. RecG subfamily.</text>
</comment>
<dbReference type="EMBL" id="BMIF01000006">
    <property type="protein sequence ID" value="GGA67871.1"/>
    <property type="molecule type" value="Genomic_DNA"/>
</dbReference>
<comment type="caution">
    <text evidence="12">The sequence shown here is derived from an EMBL/GenBank/DDBJ whole genome shotgun (WGS) entry which is preliminary data.</text>
</comment>
<evidence type="ECO:0000256" key="9">
    <source>
        <dbReference type="HAMAP-Rule" id="MF_00969"/>
    </source>
</evidence>
<evidence type="ECO:0000256" key="8">
    <source>
        <dbReference type="ARBA" id="ARBA00023204"/>
    </source>
</evidence>
<dbReference type="Pfam" id="PF17757">
    <property type="entry name" value="UvrB_inter"/>
    <property type="match status" value="1"/>
</dbReference>